<accession>A0ABT8HXJ4</accession>
<sequence length="480" mass="55906">MKMNFLATGFWNINELTLPHRGDLYLDAEGGEINLEIHIPNKGELLNFLELPLEIPFIKGSTSNGSQVTLVDCSRKSTSGRMGSVATLGYKAKYMLSGVAFEKKEDIVFSKMQIDIPGIIQWGNVSNYNIPESYIKDGLIELNILEPINIFTCDEYTVSYELICSHPFLSFMREEIVLKQMPSLLIESKVLKSLDWYIDVAVKMKRIIEIAMGTPLNFSSILAQSPKIIYEFENSQQKMRSIKVIHELTRKENMITALEEAISKHEFLFTLNELAEQGNFSHWHKISTKMEPIIELYIDDLYNRGLSYSRHFLNMAQALETYHSRFIFNGKLKDYKEQRVEVLISERPEGLKQRDREFLLGGSKFAITLRNRIADLTLANFRRPFFTGNIHLTDFPRIIANTRNYYTHYDQEQEKKALKGEELLYAYFYLRSILEYYLLIELGFGEDFAHKRMIKRIQPLKDSLVIQAENDRRFNKSEKQ</sequence>
<keyword evidence="4" id="KW-1185">Reference proteome</keyword>
<dbReference type="Proteomes" id="UP001172721">
    <property type="component" value="Unassembled WGS sequence"/>
</dbReference>
<protein>
    <recommendedName>
        <fullName evidence="5">ApeA N-terminal domain-containing protein</fullName>
    </recommendedName>
</protein>
<evidence type="ECO:0000259" key="1">
    <source>
        <dbReference type="Pfam" id="PF18739"/>
    </source>
</evidence>
<feature type="domain" description="Apea-like HEPN" evidence="1">
    <location>
        <begin position="313"/>
        <end position="447"/>
    </location>
</feature>
<dbReference type="InterPro" id="IPR041229">
    <property type="entry name" value="HEPN_Apea"/>
</dbReference>
<evidence type="ECO:0008006" key="5">
    <source>
        <dbReference type="Google" id="ProtNLM"/>
    </source>
</evidence>
<dbReference type="RefSeq" id="WP_301166518.1">
    <property type="nucleotide sequence ID" value="NZ_JAUHTR010000006.1"/>
</dbReference>
<evidence type="ECO:0000259" key="2">
    <source>
        <dbReference type="Pfam" id="PF18862"/>
    </source>
</evidence>
<proteinExistence type="predicted"/>
<dbReference type="EMBL" id="JAUHTR010000006">
    <property type="protein sequence ID" value="MDN4525489.1"/>
    <property type="molecule type" value="Genomic_DNA"/>
</dbReference>
<name>A0ABT8HXJ4_9BACL</name>
<reference evidence="3" key="1">
    <citation type="submission" date="2023-07" db="EMBL/GenBank/DDBJ databases">
        <title>Fictibacillus sp. isolated from freshwater pond.</title>
        <authorList>
            <person name="Kirdat K."/>
            <person name="Bhat A."/>
            <person name="Mourya A."/>
            <person name="Yadav A."/>
        </authorList>
    </citation>
    <scope>NUCLEOTIDE SEQUENCE</scope>
    <source>
        <strain evidence="3">NE201</strain>
    </source>
</reference>
<evidence type="ECO:0000313" key="4">
    <source>
        <dbReference type="Proteomes" id="UP001172721"/>
    </source>
</evidence>
<gene>
    <name evidence="3" type="ORF">QYB97_13475</name>
</gene>
<dbReference type="Pfam" id="PF18739">
    <property type="entry name" value="HEPN_Apea"/>
    <property type="match status" value="1"/>
</dbReference>
<dbReference type="Pfam" id="PF18862">
    <property type="entry name" value="ApeA_NTD1"/>
    <property type="match status" value="1"/>
</dbReference>
<evidence type="ECO:0000313" key="3">
    <source>
        <dbReference type="EMBL" id="MDN4525489.1"/>
    </source>
</evidence>
<comment type="caution">
    <text evidence="3">The sequence shown here is derived from an EMBL/GenBank/DDBJ whole genome shotgun (WGS) entry which is preliminary data.</text>
</comment>
<feature type="domain" description="ApeA N-terminal" evidence="2">
    <location>
        <begin position="8"/>
        <end position="283"/>
    </location>
</feature>
<organism evidence="3 4">
    <name type="scientific">Fictibacillus fluitans</name>
    <dbReference type="NCBI Taxonomy" id="3058422"/>
    <lineage>
        <taxon>Bacteria</taxon>
        <taxon>Bacillati</taxon>
        <taxon>Bacillota</taxon>
        <taxon>Bacilli</taxon>
        <taxon>Bacillales</taxon>
        <taxon>Fictibacillaceae</taxon>
        <taxon>Fictibacillus</taxon>
    </lineage>
</organism>
<dbReference type="InterPro" id="IPR041223">
    <property type="entry name" value="ApeA_NTD"/>
</dbReference>